<evidence type="ECO:0000313" key="5">
    <source>
        <dbReference type="Proteomes" id="UP000240624"/>
    </source>
</evidence>
<feature type="transmembrane region" description="Helical" evidence="1">
    <location>
        <begin position="47"/>
        <end position="75"/>
    </location>
</feature>
<dbReference type="EMBL" id="FWFY01000013">
    <property type="protein sequence ID" value="SLN67015.1"/>
    <property type="molecule type" value="Genomic_DNA"/>
</dbReference>
<dbReference type="Proteomes" id="UP000193495">
    <property type="component" value="Unassembled WGS sequence"/>
</dbReference>
<dbReference type="AlphaFoldDB" id="A0A1X7A2R1"/>
<keyword evidence="1" id="KW-0812">Transmembrane</keyword>
<sequence length="128" mass="13578">MLRILVLNCRSAALALTLLLALVIGVLTLIPLNVPQAMPGSDKHHHLIAFAALALPTAALAPRLLWGLLPALALYGVLIEVLQPFVGRSGDQRDALADGLGLITGSGLGLLLYRPLQRLKRRAPALTE</sequence>
<feature type="transmembrane region" description="Helical" evidence="1">
    <location>
        <begin position="95"/>
        <end position="113"/>
    </location>
</feature>
<accession>A0A1X7A2R1</accession>
<evidence type="ECO:0000313" key="3">
    <source>
        <dbReference type="EMBL" id="SLN67015.1"/>
    </source>
</evidence>
<dbReference type="Proteomes" id="UP000240624">
    <property type="component" value="Unassembled WGS sequence"/>
</dbReference>
<keyword evidence="5" id="KW-1185">Reference proteome</keyword>
<dbReference type="PANTHER" id="PTHR28008:SF1">
    <property type="entry name" value="DOMAIN PROTEIN, PUTATIVE (AFU_ORTHOLOGUE AFUA_3G10980)-RELATED"/>
    <property type="match status" value="1"/>
</dbReference>
<dbReference type="EMBL" id="PYGB01000015">
    <property type="protein sequence ID" value="PSK81535.1"/>
    <property type="molecule type" value="Genomic_DNA"/>
</dbReference>
<name>A0A1X7A2R1_9RHOB</name>
<evidence type="ECO:0000313" key="2">
    <source>
        <dbReference type="EMBL" id="PSK81535.1"/>
    </source>
</evidence>
<reference evidence="3 4" key="1">
    <citation type="submission" date="2017-03" db="EMBL/GenBank/DDBJ databases">
        <authorList>
            <person name="Afonso C.L."/>
            <person name="Miller P.J."/>
            <person name="Scott M.A."/>
            <person name="Spackman E."/>
            <person name="Goraichik I."/>
            <person name="Dimitrov K.M."/>
            <person name="Suarez D.L."/>
            <person name="Swayne D.E."/>
        </authorList>
    </citation>
    <scope>NUCLEOTIDE SEQUENCE [LARGE SCALE GENOMIC DNA]</scope>
    <source>
        <strain evidence="3 4">CECT 8367</strain>
    </source>
</reference>
<feature type="transmembrane region" description="Helical" evidence="1">
    <location>
        <begin position="12"/>
        <end position="35"/>
    </location>
</feature>
<reference evidence="2 5" key="2">
    <citation type="submission" date="2018-03" db="EMBL/GenBank/DDBJ databases">
        <title>Genomic Encyclopedia of Archaeal and Bacterial Type Strains, Phase II (KMG-II): from individual species to whole genera.</title>
        <authorList>
            <person name="Goeker M."/>
        </authorList>
    </citation>
    <scope>NUCLEOTIDE SEQUENCE [LARGE SCALE GENOMIC DNA]</scope>
    <source>
        <strain evidence="2 5">DSM 29956</strain>
    </source>
</reference>
<dbReference type="RefSeq" id="WP_207569287.1">
    <property type="nucleotide sequence ID" value="NZ_FWFY01000013.1"/>
</dbReference>
<dbReference type="PANTHER" id="PTHR28008">
    <property type="entry name" value="DOMAIN PROTEIN, PUTATIVE (AFU_ORTHOLOGUE AFUA_3G10980)-RELATED"/>
    <property type="match status" value="1"/>
</dbReference>
<gene>
    <name evidence="2" type="ORF">CLV79_1153</name>
    <name evidence="3" type="ORF">LOS8367_03326</name>
</gene>
<keyword evidence="1" id="KW-1133">Transmembrane helix</keyword>
<keyword evidence="1" id="KW-0472">Membrane</keyword>
<protein>
    <submittedName>
        <fullName evidence="3">VanZ like family protein</fullName>
    </submittedName>
</protein>
<evidence type="ECO:0000313" key="4">
    <source>
        <dbReference type="Proteomes" id="UP000193495"/>
    </source>
</evidence>
<evidence type="ECO:0000256" key="1">
    <source>
        <dbReference type="SAM" id="Phobius"/>
    </source>
</evidence>
<proteinExistence type="predicted"/>
<organism evidence="3 4">
    <name type="scientific">Limimaricola soesokkakensis</name>
    <dbReference type="NCBI Taxonomy" id="1343159"/>
    <lineage>
        <taxon>Bacteria</taxon>
        <taxon>Pseudomonadati</taxon>
        <taxon>Pseudomonadota</taxon>
        <taxon>Alphaproteobacteria</taxon>
        <taxon>Rhodobacterales</taxon>
        <taxon>Paracoccaceae</taxon>
        <taxon>Limimaricola</taxon>
    </lineage>
</organism>